<feature type="compositionally biased region" description="Basic and acidic residues" evidence="5">
    <location>
        <begin position="642"/>
        <end position="656"/>
    </location>
</feature>
<feature type="region of interest" description="Disordered" evidence="5">
    <location>
        <begin position="436"/>
        <end position="464"/>
    </location>
</feature>
<feature type="compositionally biased region" description="Low complexity" evidence="5">
    <location>
        <begin position="555"/>
        <end position="566"/>
    </location>
</feature>
<gene>
    <name evidence="8" type="ORF">KC19_10G017000</name>
</gene>
<feature type="compositionally biased region" description="Polar residues" evidence="5">
    <location>
        <begin position="306"/>
        <end position="337"/>
    </location>
</feature>
<feature type="compositionally biased region" description="Low complexity" evidence="5">
    <location>
        <begin position="728"/>
        <end position="764"/>
    </location>
</feature>
<feature type="domain" description="WRC" evidence="7">
    <location>
        <begin position="237"/>
        <end position="281"/>
    </location>
</feature>
<evidence type="ECO:0000313" key="9">
    <source>
        <dbReference type="Proteomes" id="UP000822688"/>
    </source>
</evidence>
<evidence type="ECO:0000256" key="4">
    <source>
        <dbReference type="RuleBase" id="RU367127"/>
    </source>
</evidence>
<proteinExistence type="inferred from homology"/>
<dbReference type="PROSITE" id="PS51666">
    <property type="entry name" value="QLQ"/>
    <property type="match status" value="1"/>
</dbReference>
<name>A0A8T0GFT9_CERPU</name>
<dbReference type="EMBL" id="CM026431">
    <property type="protein sequence ID" value="KAG0558296.1"/>
    <property type="molecule type" value="Genomic_DNA"/>
</dbReference>
<feature type="compositionally biased region" description="Low complexity" evidence="5">
    <location>
        <begin position="1"/>
        <end position="18"/>
    </location>
</feature>
<feature type="compositionally biased region" description="Polar residues" evidence="5">
    <location>
        <begin position="567"/>
        <end position="597"/>
    </location>
</feature>
<keyword evidence="4" id="KW-0805">Transcription regulation</keyword>
<feature type="compositionally biased region" description="Gly residues" evidence="5">
    <location>
        <begin position="504"/>
        <end position="518"/>
    </location>
</feature>
<protein>
    <recommendedName>
        <fullName evidence="4">Growth-regulating factor</fullName>
    </recommendedName>
</protein>
<feature type="compositionally biased region" description="Polar residues" evidence="5">
    <location>
        <begin position="370"/>
        <end position="381"/>
    </location>
</feature>
<comment type="subcellular location">
    <subcellularLocation>
        <location evidence="1 4">Nucleus</location>
    </subcellularLocation>
</comment>
<keyword evidence="3 4" id="KW-0539">Nucleus</keyword>
<feature type="compositionally biased region" description="Low complexity" evidence="5">
    <location>
        <begin position="281"/>
        <end position="300"/>
    </location>
</feature>
<evidence type="ECO:0000259" key="6">
    <source>
        <dbReference type="PROSITE" id="PS51666"/>
    </source>
</evidence>
<dbReference type="Proteomes" id="UP000822688">
    <property type="component" value="Chromosome 10"/>
</dbReference>
<dbReference type="InterPro" id="IPR014978">
    <property type="entry name" value="Gln-Leu-Gln_QLQ"/>
</dbReference>
<organism evidence="8 9">
    <name type="scientific">Ceratodon purpureus</name>
    <name type="common">Fire moss</name>
    <name type="synonym">Dicranum purpureum</name>
    <dbReference type="NCBI Taxonomy" id="3225"/>
    <lineage>
        <taxon>Eukaryota</taxon>
        <taxon>Viridiplantae</taxon>
        <taxon>Streptophyta</taxon>
        <taxon>Embryophyta</taxon>
        <taxon>Bryophyta</taxon>
        <taxon>Bryophytina</taxon>
        <taxon>Bryopsida</taxon>
        <taxon>Dicranidae</taxon>
        <taxon>Pseudoditrichales</taxon>
        <taxon>Ditrichaceae</taxon>
        <taxon>Ceratodon</taxon>
    </lineage>
</organism>
<dbReference type="GO" id="GO:0006351">
    <property type="term" value="P:DNA-templated transcription"/>
    <property type="evidence" value="ECO:0007669"/>
    <property type="project" value="UniProtKB-UniRule"/>
</dbReference>
<dbReference type="GO" id="GO:0005634">
    <property type="term" value="C:nucleus"/>
    <property type="evidence" value="ECO:0007669"/>
    <property type="project" value="UniProtKB-SubCell"/>
</dbReference>
<feature type="region of interest" description="Disordered" evidence="5">
    <location>
        <begin position="264"/>
        <end position="384"/>
    </location>
</feature>
<keyword evidence="4" id="KW-0804">Transcription</keyword>
<feature type="compositionally biased region" description="Polar residues" evidence="5">
    <location>
        <begin position="436"/>
        <end position="445"/>
    </location>
</feature>
<comment type="domain">
    <text evidence="4">The QLQ domain and WRC domain may be involved in protein-protein interaction and DNA-binding, respectively.</text>
</comment>
<evidence type="ECO:0000259" key="7">
    <source>
        <dbReference type="PROSITE" id="PS51667"/>
    </source>
</evidence>
<feature type="region of interest" description="Disordered" evidence="5">
    <location>
        <begin position="144"/>
        <end position="170"/>
    </location>
</feature>
<feature type="region of interest" description="Disordered" evidence="5">
    <location>
        <begin position="701"/>
        <end position="778"/>
    </location>
</feature>
<comment type="similarity">
    <text evidence="2 4">Belongs to the GRF family.</text>
</comment>
<reference evidence="8" key="1">
    <citation type="submission" date="2020-06" db="EMBL/GenBank/DDBJ databases">
        <title>WGS assembly of Ceratodon purpureus strain R40.</title>
        <authorList>
            <person name="Carey S.B."/>
            <person name="Jenkins J."/>
            <person name="Shu S."/>
            <person name="Lovell J.T."/>
            <person name="Sreedasyam A."/>
            <person name="Maumus F."/>
            <person name="Tiley G.P."/>
            <person name="Fernandez-Pozo N."/>
            <person name="Barry K."/>
            <person name="Chen C."/>
            <person name="Wang M."/>
            <person name="Lipzen A."/>
            <person name="Daum C."/>
            <person name="Saski C.A."/>
            <person name="Payton A.C."/>
            <person name="Mcbreen J.C."/>
            <person name="Conrad R.E."/>
            <person name="Kollar L.M."/>
            <person name="Olsson S."/>
            <person name="Huttunen S."/>
            <person name="Landis J.B."/>
            <person name="Wickett N.J."/>
            <person name="Johnson M.G."/>
            <person name="Rensing S.A."/>
            <person name="Grimwood J."/>
            <person name="Schmutz J."/>
            <person name="Mcdaniel S.F."/>
        </authorList>
    </citation>
    <scope>NUCLEOTIDE SEQUENCE</scope>
    <source>
        <strain evidence="8">R40</strain>
    </source>
</reference>
<keyword evidence="9" id="KW-1185">Reference proteome</keyword>
<dbReference type="GO" id="GO:0005524">
    <property type="term" value="F:ATP binding"/>
    <property type="evidence" value="ECO:0007669"/>
    <property type="project" value="UniProtKB-UniRule"/>
</dbReference>
<feature type="compositionally biased region" description="Low complexity" evidence="5">
    <location>
        <begin position="598"/>
        <end position="619"/>
    </location>
</feature>
<evidence type="ECO:0000256" key="3">
    <source>
        <dbReference type="ARBA" id="ARBA00023242"/>
    </source>
</evidence>
<feature type="compositionally biased region" description="Low complexity" evidence="5">
    <location>
        <begin position="707"/>
        <end position="720"/>
    </location>
</feature>
<dbReference type="PANTHER" id="PTHR31602:SF8">
    <property type="entry name" value="GROWTH-REGULATING FACTOR 5"/>
    <property type="match status" value="1"/>
</dbReference>
<feature type="compositionally biased region" description="Gly residues" evidence="5">
    <location>
        <begin position="340"/>
        <end position="355"/>
    </location>
</feature>
<comment type="caution">
    <text evidence="8">The sequence shown here is derived from an EMBL/GenBank/DDBJ whole genome shotgun (WGS) entry which is preliminary data.</text>
</comment>
<evidence type="ECO:0000256" key="1">
    <source>
        <dbReference type="ARBA" id="ARBA00004123"/>
    </source>
</evidence>
<comment type="function">
    <text evidence="4">Transcription activator.</text>
</comment>
<feature type="compositionally biased region" description="Basic and acidic residues" evidence="5">
    <location>
        <begin position="528"/>
        <end position="538"/>
    </location>
</feature>
<dbReference type="InterPro" id="IPR014977">
    <property type="entry name" value="WRC_dom"/>
</dbReference>
<evidence type="ECO:0000256" key="5">
    <source>
        <dbReference type="SAM" id="MobiDB-lite"/>
    </source>
</evidence>
<keyword evidence="4" id="KW-0010">Activator</keyword>
<feature type="compositionally biased region" description="Basic residues" evidence="5">
    <location>
        <begin position="267"/>
        <end position="276"/>
    </location>
</feature>
<feature type="region of interest" description="Disordered" evidence="5">
    <location>
        <begin position="502"/>
        <end position="670"/>
    </location>
</feature>
<dbReference type="Pfam" id="PF08880">
    <property type="entry name" value="QLQ"/>
    <property type="match status" value="1"/>
</dbReference>
<dbReference type="PANTHER" id="PTHR31602">
    <property type="entry name" value="GROWTH-REGULATING FACTOR 5"/>
    <property type="match status" value="1"/>
</dbReference>
<accession>A0A8T0GFT9</accession>
<feature type="domain" description="QLQ" evidence="6">
    <location>
        <begin position="174"/>
        <end position="209"/>
    </location>
</feature>
<dbReference type="GO" id="GO:0006355">
    <property type="term" value="P:regulation of DNA-templated transcription"/>
    <property type="evidence" value="ECO:0007669"/>
    <property type="project" value="InterPro"/>
</dbReference>
<feature type="region of interest" description="Disordered" evidence="5">
    <location>
        <begin position="1"/>
        <end position="21"/>
    </location>
</feature>
<feature type="compositionally biased region" description="Low complexity" evidence="5">
    <location>
        <begin position="446"/>
        <end position="464"/>
    </location>
</feature>
<dbReference type="PROSITE" id="PS51667">
    <property type="entry name" value="WRC"/>
    <property type="match status" value="1"/>
</dbReference>
<dbReference type="GO" id="GO:0032502">
    <property type="term" value="P:developmental process"/>
    <property type="evidence" value="ECO:0007669"/>
    <property type="project" value="InterPro"/>
</dbReference>
<dbReference type="SMART" id="SM00951">
    <property type="entry name" value="QLQ"/>
    <property type="match status" value="1"/>
</dbReference>
<dbReference type="AlphaFoldDB" id="A0A8T0GFT9"/>
<evidence type="ECO:0000313" key="8">
    <source>
        <dbReference type="EMBL" id="KAG0558296.1"/>
    </source>
</evidence>
<evidence type="ECO:0000256" key="2">
    <source>
        <dbReference type="ARBA" id="ARBA00008122"/>
    </source>
</evidence>
<sequence length="778" mass="80729">MHQTMSSPNSPGSLSPNNHLGLKQCRSASEMDLEDRRGGGPLKMARTDSFHRQSDLKMHMNGSPSGTMVLSSSMVSDGRLGCSPTNSCASDGSLLGNDHGNVVSDARLLRQDSLVSASAYSGAQGGGRGPLSYHHLQSSAYHYKPSGGGLSMGRESMNPMGQSVHNPVSGARAPFTTSQWAELEHQALIFKYMMAGVNVPNELLNPIRKSVASMNGITSHHNLGWGTFHLGVANNTDPEPGRCRRTDGKKWRCARDVVPDQKYCERHMHRGRHRSRRPAEGQTSSASQSGSATSSGPQPAIAVGASRTSTPTPGSSLTHSNLRPSILSGNSQSTTNLSGSGMGYNSPGGSGGLSGGSSPAASSGQFQLPGLSSATGNSGLTSKDYRYMNGMTVKSEMGMNPEQILFSEASGSTRGLSQEAQSLSNLSRLNTTMNKSWQTMTSSKVTPTPQQQPKGSGGSSLLSYTSPQMGGLLGQDFGLMPETSQVNLAAMAASQQQHSFLSNGYGGVETTGSVGGGRESSEGQPLRHFFDDWPRSRADPSALAWGSDVEDSDRATSNAGNNTTGTRQSNHTSNNTQLSISIPNMTTAPSSGDFNSQSSGGSPSRGKLSLSPLKLSMSRAGDDTSDMGLGVGGGVSGVGVDVPHHSHHDHDQDRAWDPISWEPTSVGGPLAEVLQSGNVTTQTGGANGSGLNLLSDEWLDHHHKKSSSSSSQSPGHSVASPVDVLHKSTFASHSDSSTSTSSASSPRGALPASDPAAAAAAAPSEPIPAPSGPAQIIV</sequence>
<dbReference type="InterPro" id="IPR031137">
    <property type="entry name" value="GRF"/>
</dbReference>
<dbReference type="Pfam" id="PF08879">
    <property type="entry name" value="WRC"/>
    <property type="match status" value="1"/>
</dbReference>